<evidence type="ECO:0000313" key="2">
    <source>
        <dbReference type="Proteomes" id="UP001497527"/>
    </source>
</evidence>
<comment type="caution">
    <text evidence="1">The sequence shown here is derived from an EMBL/GenBank/DDBJ whole genome shotgun (WGS) entry which is preliminary data.</text>
</comment>
<keyword evidence="2" id="KW-1185">Reference proteome</keyword>
<gene>
    <name evidence="1" type="ORF">T190423A01A_90035</name>
</gene>
<name>A0ABM9PGI3_9FLAO</name>
<accession>A0ABM9PGI3</accession>
<proteinExistence type="predicted"/>
<reference evidence="1 2" key="1">
    <citation type="submission" date="2024-05" db="EMBL/GenBank/DDBJ databases">
        <authorList>
            <person name="Duchaud E."/>
        </authorList>
    </citation>
    <scope>NUCLEOTIDE SEQUENCE [LARGE SCALE GENOMIC DNA]</scope>
    <source>
        <strain evidence="1">Ena-SAMPLE-TAB-13-05-2024-13:56:06:370-140308</strain>
    </source>
</reference>
<sequence>MKVTYSFSVEQIISISSLLNKLYQVNFNSLSTQEKLEMSIGVDLSDLFEKKKRTLQKKLDLLTAHKKTVITLKFHEAWGLKNILINHIGLSESVFQQQTLQASIHLLDSKTTSKTHYETN</sequence>
<organism evidence="1 2">
    <name type="scientific">Tenacibaculum polynesiense</name>
    <dbReference type="NCBI Taxonomy" id="3137857"/>
    <lineage>
        <taxon>Bacteria</taxon>
        <taxon>Pseudomonadati</taxon>
        <taxon>Bacteroidota</taxon>
        <taxon>Flavobacteriia</taxon>
        <taxon>Flavobacteriales</taxon>
        <taxon>Flavobacteriaceae</taxon>
        <taxon>Tenacibaculum</taxon>
    </lineage>
</organism>
<evidence type="ECO:0000313" key="1">
    <source>
        <dbReference type="EMBL" id="CAL2104610.1"/>
    </source>
</evidence>
<dbReference type="RefSeq" id="WP_348721703.1">
    <property type="nucleotide sequence ID" value="NZ_CAXJIO010000018.1"/>
</dbReference>
<protein>
    <submittedName>
        <fullName evidence="1">Uncharacterized protein</fullName>
    </submittedName>
</protein>
<dbReference type="Proteomes" id="UP001497527">
    <property type="component" value="Unassembled WGS sequence"/>
</dbReference>
<dbReference type="EMBL" id="CAXJIO010000018">
    <property type="protein sequence ID" value="CAL2104610.1"/>
    <property type="molecule type" value="Genomic_DNA"/>
</dbReference>